<protein>
    <submittedName>
        <fullName evidence="1">DsrE family protein</fullName>
    </submittedName>
</protein>
<accession>A0ABS1MH76</accession>
<comment type="caution">
    <text evidence="1">The sequence shown here is derived from an EMBL/GenBank/DDBJ whole genome shotgun (WGS) entry which is preliminary data.</text>
</comment>
<sequence length="126" mass="13717">MYGELPHQGEHVNYLFVLHDPPYGTERTYNGIRWARQMLDAGHAVRVFNFADAVISATAGQKVPNGFYNLAKMTTALTGNGGLIGNCGACMDARGMSEDQLVDGAHRSSMAELADWTAWADQVINV</sequence>
<evidence type="ECO:0000313" key="2">
    <source>
        <dbReference type="Proteomes" id="UP000602198"/>
    </source>
</evidence>
<dbReference type="PANTHER" id="PTHR34874:SF1">
    <property type="entry name" value="PROTEIN YCHN"/>
    <property type="match status" value="1"/>
</dbReference>
<proteinExistence type="predicted"/>
<dbReference type="EMBL" id="JAERRJ010000023">
    <property type="protein sequence ID" value="MBL1080022.1"/>
    <property type="molecule type" value="Genomic_DNA"/>
</dbReference>
<dbReference type="InterPro" id="IPR027396">
    <property type="entry name" value="DsrEFH-like"/>
</dbReference>
<dbReference type="Pfam" id="PF02635">
    <property type="entry name" value="DsrE"/>
    <property type="match status" value="1"/>
</dbReference>
<dbReference type="SUPFAM" id="SSF75169">
    <property type="entry name" value="DsrEFH-like"/>
    <property type="match status" value="1"/>
</dbReference>
<organism evidence="1 2">
    <name type="scientific">Nocardia acididurans</name>
    <dbReference type="NCBI Taxonomy" id="2802282"/>
    <lineage>
        <taxon>Bacteria</taxon>
        <taxon>Bacillati</taxon>
        <taxon>Actinomycetota</taxon>
        <taxon>Actinomycetes</taxon>
        <taxon>Mycobacteriales</taxon>
        <taxon>Nocardiaceae</taxon>
        <taxon>Nocardia</taxon>
    </lineage>
</organism>
<dbReference type="Proteomes" id="UP000602198">
    <property type="component" value="Unassembled WGS sequence"/>
</dbReference>
<evidence type="ECO:0000313" key="1">
    <source>
        <dbReference type="EMBL" id="MBL1080022.1"/>
    </source>
</evidence>
<dbReference type="InterPro" id="IPR003787">
    <property type="entry name" value="Sulphur_relay_DsrE/F-like"/>
</dbReference>
<gene>
    <name evidence="1" type="ORF">JK358_37065</name>
</gene>
<name>A0ABS1MH76_9NOCA</name>
<reference evidence="1 2" key="1">
    <citation type="submission" date="2021-01" db="EMBL/GenBank/DDBJ databases">
        <title>WGS of actinomycetes isolated from Thailand.</title>
        <authorList>
            <person name="Thawai C."/>
        </authorList>
    </citation>
    <scope>NUCLEOTIDE SEQUENCE [LARGE SCALE GENOMIC DNA]</scope>
    <source>
        <strain evidence="1 2">LPG 2</strain>
    </source>
</reference>
<dbReference type="PANTHER" id="PTHR34874">
    <property type="entry name" value="PROTEIN YCHN"/>
    <property type="match status" value="1"/>
</dbReference>
<keyword evidence="2" id="KW-1185">Reference proteome</keyword>
<dbReference type="Gene3D" id="3.40.1260.10">
    <property type="entry name" value="DsrEFH-like"/>
    <property type="match status" value="1"/>
</dbReference>